<evidence type="ECO:0000256" key="11">
    <source>
        <dbReference type="ARBA" id="ARBA00046750"/>
    </source>
</evidence>
<feature type="transmembrane region" description="Helical" evidence="12">
    <location>
        <begin position="646"/>
        <end position="663"/>
    </location>
</feature>
<evidence type="ECO:0000256" key="4">
    <source>
        <dbReference type="ARBA" id="ARBA00009038"/>
    </source>
</evidence>
<keyword evidence="6 12" id="KW-0812">Transmembrane</keyword>
<feature type="region of interest" description="Disordered" evidence="13">
    <location>
        <begin position="547"/>
        <end position="589"/>
    </location>
</feature>
<organism evidence="17 18">
    <name type="scientific">Calicophoron daubneyi</name>
    <name type="common">Rumen fluke</name>
    <name type="synonym">Paramphistomum daubneyi</name>
    <dbReference type="NCBI Taxonomy" id="300641"/>
    <lineage>
        <taxon>Eukaryota</taxon>
        <taxon>Metazoa</taxon>
        <taxon>Spiralia</taxon>
        <taxon>Lophotrochozoa</taxon>
        <taxon>Platyhelminthes</taxon>
        <taxon>Trematoda</taxon>
        <taxon>Digenea</taxon>
        <taxon>Plagiorchiida</taxon>
        <taxon>Pronocephalata</taxon>
        <taxon>Paramphistomoidea</taxon>
        <taxon>Paramphistomidae</taxon>
        <taxon>Calicophoron</taxon>
    </lineage>
</organism>
<name>A0AAV2SWB6_CALDB</name>
<dbReference type="InterPro" id="IPR055373">
    <property type="entry name" value="Ribophorin_II_N"/>
</dbReference>
<comment type="pathway">
    <text evidence="3 12">Protein modification; protein glycosylation.</text>
</comment>
<keyword evidence="8 12" id="KW-0256">Endoplasmic reticulum</keyword>
<dbReference type="PANTHER" id="PTHR12640">
    <property type="entry name" value="RIBOPHORIN II"/>
    <property type="match status" value="1"/>
</dbReference>
<dbReference type="Proteomes" id="UP001497525">
    <property type="component" value="Unassembled WGS sequence"/>
</dbReference>
<dbReference type="EMBL" id="CAXLJL010000001">
    <property type="protein sequence ID" value="CAL5129447.1"/>
    <property type="molecule type" value="Genomic_DNA"/>
</dbReference>
<protein>
    <recommendedName>
        <fullName evidence="5 12">Dolichyl-diphosphooligosaccharide--protein glycosyltransferase subunit 2</fullName>
    </recommendedName>
    <alternativeName>
        <fullName evidence="12">Ribophorin-2</fullName>
    </alternativeName>
</protein>
<evidence type="ECO:0000256" key="3">
    <source>
        <dbReference type="ARBA" id="ARBA00004922"/>
    </source>
</evidence>
<feature type="compositionally biased region" description="Low complexity" evidence="13">
    <location>
        <begin position="566"/>
        <end position="581"/>
    </location>
</feature>
<dbReference type="InterPro" id="IPR055374">
    <property type="entry name" value="Ribophorin_II_3rd"/>
</dbReference>
<evidence type="ECO:0000256" key="9">
    <source>
        <dbReference type="ARBA" id="ARBA00022989"/>
    </source>
</evidence>
<keyword evidence="7 12" id="KW-0732">Signal</keyword>
<gene>
    <name evidence="17" type="ORF">CDAUBV1_LOCUS364</name>
</gene>
<evidence type="ECO:0000256" key="12">
    <source>
        <dbReference type="RuleBase" id="RU366029"/>
    </source>
</evidence>
<evidence type="ECO:0000256" key="13">
    <source>
        <dbReference type="SAM" id="MobiDB-lite"/>
    </source>
</evidence>
<dbReference type="Pfam" id="PF23860">
    <property type="entry name" value="Ribophorin_II_3rd"/>
    <property type="match status" value="1"/>
</dbReference>
<dbReference type="InterPro" id="IPR056790">
    <property type="entry name" value="Ribophorin_II_C"/>
</dbReference>
<keyword evidence="9 12" id="KW-1133">Transmembrane helix</keyword>
<feature type="transmembrane region" description="Helical" evidence="12">
    <location>
        <begin position="609"/>
        <end position="634"/>
    </location>
</feature>
<evidence type="ECO:0000256" key="2">
    <source>
        <dbReference type="ARBA" id="ARBA00004477"/>
    </source>
</evidence>
<dbReference type="Pfam" id="PF25147">
    <property type="entry name" value="Ribophorin_II_C"/>
    <property type="match status" value="1"/>
</dbReference>
<feature type="domain" description="Ribophorin II C-terminal" evidence="16">
    <location>
        <begin position="599"/>
        <end position="692"/>
    </location>
</feature>
<feature type="signal peptide" evidence="12">
    <location>
        <begin position="1"/>
        <end position="23"/>
    </location>
</feature>
<feature type="domain" description="Ribophorin II third" evidence="15">
    <location>
        <begin position="433"/>
        <end position="543"/>
    </location>
</feature>
<feature type="compositionally biased region" description="Basic and acidic residues" evidence="13">
    <location>
        <begin position="551"/>
        <end position="565"/>
    </location>
</feature>
<dbReference type="AlphaFoldDB" id="A0AAV2SWB6"/>
<proteinExistence type="inferred from homology"/>
<dbReference type="PANTHER" id="PTHR12640:SF0">
    <property type="entry name" value="DOLICHYL-DIPHOSPHOOLIGOSACCHARIDE--PROTEIN GLYCOSYLTRANSFERASE SUBUNIT 2"/>
    <property type="match status" value="1"/>
</dbReference>
<evidence type="ECO:0000313" key="18">
    <source>
        <dbReference type="Proteomes" id="UP001497525"/>
    </source>
</evidence>
<evidence type="ECO:0000256" key="6">
    <source>
        <dbReference type="ARBA" id="ARBA00022692"/>
    </source>
</evidence>
<evidence type="ECO:0000313" key="17">
    <source>
        <dbReference type="EMBL" id="CAL5129447.1"/>
    </source>
</evidence>
<evidence type="ECO:0000256" key="7">
    <source>
        <dbReference type="ARBA" id="ARBA00022729"/>
    </source>
</evidence>
<feature type="transmembrane region" description="Helical" evidence="12">
    <location>
        <begin position="669"/>
        <end position="690"/>
    </location>
</feature>
<evidence type="ECO:0000256" key="10">
    <source>
        <dbReference type="ARBA" id="ARBA00023136"/>
    </source>
</evidence>
<evidence type="ECO:0000256" key="8">
    <source>
        <dbReference type="ARBA" id="ARBA00022824"/>
    </source>
</evidence>
<comment type="subunit">
    <text evidence="11">Component of the oligosaccharyltransferase (OST) complex. OST exists in two different complex forms which contain common core subunits RPN1, RPN2, OST48, OST4, DAD1 and TMEM258, either STT3A or STT3B as catalytic subunits, and form-specific accessory subunits. STT3A complex assembly occurs through the formation of 3 subcomplexes. Subcomplex 1 contains RPN1 and TMEM258, subcomplex 2 contains the STT3A-specific subunits STT3A, DC2/OSTC, and KCP2 as well as the core subunit OST4, and subcomplex 3 contains RPN2, DAD1, and OST48. The STT3A complex can form stable complexes with the Sec61 complex or with both the Sec61 and TRAP complexes. Interacts with DDI2. Interacts with TMEM35A/NACHO.</text>
</comment>
<reference evidence="17" key="1">
    <citation type="submission" date="2024-06" db="EMBL/GenBank/DDBJ databases">
        <authorList>
            <person name="Liu X."/>
            <person name="Lenzi L."/>
            <person name="Haldenby T S."/>
            <person name="Uol C."/>
        </authorList>
    </citation>
    <scope>NUCLEOTIDE SEQUENCE</scope>
</reference>
<accession>A0AAV2SWB6</accession>
<comment type="caution">
    <text evidence="17">The sequence shown here is derived from an EMBL/GenBank/DDBJ whole genome shotgun (WGS) entry which is preliminary data.</text>
</comment>
<dbReference type="GO" id="GO:0006487">
    <property type="term" value="P:protein N-linked glycosylation"/>
    <property type="evidence" value="ECO:0007669"/>
    <property type="project" value="UniProtKB-UniRule"/>
</dbReference>
<dbReference type="Pfam" id="PF05817">
    <property type="entry name" value="Ribophorin_II"/>
    <property type="match status" value="1"/>
</dbReference>
<sequence>MPNWTKLAAAVLIASTLLAFSNAAQAVVGHITIRDKARLKEFFQTLEADSLKDPSRLVSVIRGLRALNESLRDNKAACGVLKAPISTPASTYYHAYGLDALSLKDCPFSSKEVGEAVRSQLNDKLSAEDLFYLAAAAKITNSAIDKTLVVKMVEQIRTKDSSPTTMAFIYQTVSTLSLSKKELQPYIATVNSVLAEADELNGRQLFYEKGLYTTSMVAIGISDLVAAYGDASDIPEDKLVKLINFIYIRLHSNNLRAAAYLLTALKAFANNPVLNIVAIESVGPEPKCAVGGNFYRGNSLLKLQLFTVWGDPFTPASVTLKAGGLRSMSTQQTVGPNDRGSFATANDKSVFTLDLTGSDGTLPPHGLYELELTGKMNDANDSRRMLGLNGVRLSVRILGEVKVVQSVLSILDAVNDHHTADITLKPYERYTASGTNGILTIPLGHQAILRVRLADEFDKQSPLTAHQVFVQLTHHETKQAITFVCNEIQAEGVPSAKAYQLRLDPESSSADFDSLSGMYKMELFVGDPFIRKPIIWHMVDLDLNFSGTPGEESKKRTDEATDISRQRSTSAAAAKRASGPSPLVGSGPTSAKPVIEHLFKEPEKRAPRVVAWAFTAACAVPLFGLLLGWSVLGVNLWNFRFRISNVLFHVGLVAIFCLYYIYWRYLDMFTTLVYLAVLAAPTFLAGNSVLRAQLSAHQMSSSTHTGGAPSAGAGTKK</sequence>
<evidence type="ECO:0000259" key="15">
    <source>
        <dbReference type="Pfam" id="PF23860"/>
    </source>
</evidence>
<dbReference type="InterPro" id="IPR008814">
    <property type="entry name" value="Swp1"/>
</dbReference>
<comment type="subcellular location">
    <subcellularLocation>
        <location evidence="2 12">Endoplasmic reticulum membrane</location>
        <topology evidence="2 12">Multi-pass membrane protein</topology>
    </subcellularLocation>
</comment>
<feature type="domain" description="Ribophorin II N-terminal" evidence="14">
    <location>
        <begin position="31"/>
        <end position="269"/>
    </location>
</feature>
<evidence type="ECO:0000256" key="5">
    <source>
        <dbReference type="ARBA" id="ARBA00017612"/>
    </source>
</evidence>
<comment type="function">
    <text evidence="1 12">Subunit of the oligosaccharyl transferase (OST) complex that catalyzes the initial transfer of a defined glycan (Glc(3)Man(9)GlcNAc(2) in eukaryotes) from the lipid carrier dolichol-pyrophosphate to an asparagine residue within an Asn-X-Ser/Thr consensus motif in nascent polypeptide chains, the first step in protein N-glycosylation. N-glycosylation occurs cotranslationally and the complex associates with the Sec61 complex at the channel-forming translocon complex that mediates protein translocation across the endoplasmic reticulum (ER). All subunits are required for a maximal enzyme activity.</text>
</comment>
<dbReference type="GO" id="GO:0008250">
    <property type="term" value="C:oligosaccharyltransferase complex"/>
    <property type="evidence" value="ECO:0007669"/>
    <property type="project" value="UniProtKB-UniRule"/>
</dbReference>
<evidence type="ECO:0000256" key="1">
    <source>
        <dbReference type="ARBA" id="ARBA00002791"/>
    </source>
</evidence>
<feature type="chain" id="PRO_5043099850" description="Dolichyl-diphosphooligosaccharide--protein glycosyltransferase subunit 2" evidence="12">
    <location>
        <begin position="24"/>
        <end position="717"/>
    </location>
</feature>
<comment type="similarity">
    <text evidence="4 12">Belongs to the SWP1 family.</text>
</comment>
<evidence type="ECO:0000259" key="14">
    <source>
        <dbReference type="Pfam" id="PF05817"/>
    </source>
</evidence>
<evidence type="ECO:0000259" key="16">
    <source>
        <dbReference type="Pfam" id="PF25147"/>
    </source>
</evidence>
<keyword evidence="10 12" id="KW-0472">Membrane</keyword>